<keyword evidence="9" id="KW-1185">Reference proteome</keyword>
<evidence type="ECO:0000256" key="1">
    <source>
        <dbReference type="ARBA" id="ARBA00004141"/>
    </source>
</evidence>
<accession>A0AAD7UDR2</accession>
<feature type="domain" description="EamA" evidence="7">
    <location>
        <begin position="225"/>
        <end position="351"/>
    </location>
</feature>
<feature type="transmembrane region" description="Helical" evidence="5">
    <location>
        <begin position="273"/>
        <end position="292"/>
    </location>
</feature>
<keyword evidence="2 5" id="KW-0812">Transmembrane</keyword>
<feature type="transmembrane region" description="Helical" evidence="5">
    <location>
        <begin position="183"/>
        <end position="202"/>
    </location>
</feature>
<evidence type="ECO:0000256" key="4">
    <source>
        <dbReference type="ARBA" id="ARBA00023136"/>
    </source>
</evidence>
<evidence type="ECO:0000256" key="2">
    <source>
        <dbReference type="ARBA" id="ARBA00022692"/>
    </source>
</evidence>
<feature type="transmembrane region" description="Helical" evidence="5">
    <location>
        <begin position="248"/>
        <end position="267"/>
    </location>
</feature>
<dbReference type="PANTHER" id="PTHR22911:SF6">
    <property type="entry name" value="SOLUTE CARRIER FAMILY 35 MEMBER G1"/>
    <property type="match status" value="1"/>
</dbReference>
<keyword evidence="6" id="KW-0732">Signal</keyword>
<evidence type="ECO:0000313" key="8">
    <source>
        <dbReference type="EMBL" id="KAJ8603071.1"/>
    </source>
</evidence>
<feature type="transmembrane region" description="Helical" evidence="5">
    <location>
        <begin position="145"/>
        <end position="171"/>
    </location>
</feature>
<organism evidence="8 9">
    <name type="scientific">Chrysophaeum taylorii</name>
    <dbReference type="NCBI Taxonomy" id="2483200"/>
    <lineage>
        <taxon>Eukaryota</taxon>
        <taxon>Sar</taxon>
        <taxon>Stramenopiles</taxon>
        <taxon>Ochrophyta</taxon>
        <taxon>Pelagophyceae</taxon>
        <taxon>Pelagomonadales</taxon>
        <taxon>Pelagomonadaceae</taxon>
        <taxon>Chrysophaeum</taxon>
    </lineage>
</organism>
<feature type="transmembrane region" description="Helical" evidence="5">
    <location>
        <begin position="80"/>
        <end position="100"/>
    </location>
</feature>
<dbReference type="Proteomes" id="UP001230188">
    <property type="component" value="Unassembled WGS sequence"/>
</dbReference>
<dbReference type="AlphaFoldDB" id="A0AAD7UDR2"/>
<evidence type="ECO:0000256" key="6">
    <source>
        <dbReference type="SAM" id="SignalP"/>
    </source>
</evidence>
<dbReference type="InterPro" id="IPR037185">
    <property type="entry name" value="EmrE-like"/>
</dbReference>
<keyword evidence="4 5" id="KW-0472">Membrane</keyword>
<feature type="transmembrane region" description="Helical" evidence="5">
    <location>
        <begin position="214"/>
        <end position="236"/>
    </location>
</feature>
<feature type="transmembrane region" description="Helical" evidence="5">
    <location>
        <begin position="304"/>
        <end position="329"/>
    </location>
</feature>
<name>A0AAD7UDR2_9STRA</name>
<dbReference type="SUPFAM" id="SSF103481">
    <property type="entry name" value="Multidrug resistance efflux transporter EmrE"/>
    <property type="match status" value="1"/>
</dbReference>
<dbReference type="GO" id="GO:0016020">
    <property type="term" value="C:membrane"/>
    <property type="evidence" value="ECO:0007669"/>
    <property type="project" value="UniProtKB-SubCell"/>
</dbReference>
<evidence type="ECO:0000256" key="3">
    <source>
        <dbReference type="ARBA" id="ARBA00022989"/>
    </source>
</evidence>
<keyword evidence="3 5" id="KW-1133">Transmembrane helix</keyword>
<sequence length="368" mass="37611">MKHALVGVAVWLASSRALSLDAVPRARVAQLARSPLSCAARFVGNVKPQLSKKRFASLAATASPEEAAPEEKSRQQSPRVLVGASAFLAAIMSLEAGGLAMAGVPTTIVAAGCGLVASTLSAAAAKSSVALSPPVVIQALLGGTLPHLAFFAISSAGLAVANCLMFTMPLWTGMFATLVGAPWRFRDTVVSVLSLLGVVLVARPPALFGGAAELFSIGGCAAALAFGAVGGALNIVLGSPDLKDSSPAMLTAYQMLVSAVIAVPTLAQSTLPPGIFTLFTAARLGLVGVLMATQSALRTTGLQLAPDVTVATILYTEIAWCFLLDILVLGARPRLSQYGGAALIVGSATINSLLVRRELLLQKDDAER</sequence>
<dbReference type="EMBL" id="JAQMWT010000361">
    <property type="protein sequence ID" value="KAJ8603071.1"/>
    <property type="molecule type" value="Genomic_DNA"/>
</dbReference>
<dbReference type="PANTHER" id="PTHR22911">
    <property type="entry name" value="ACYL-MALONYL CONDENSING ENZYME-RELATED"/>
    <property type="match status" value="1"/>
</dbReference>
<dbReference type="Pfam" id="PF00892">
    <property type="entry name" value="EamA"/>
    <property type="match status" value="1"/>
</dbReference>
<evidence type="ECO:0000256" key="5">
    <source>
        <dbReference type="SAM" id="Phobius"/>
    </source>
</evidence>
<reference evidence="8" key="1">
    <citation type="submission" date="2023-01" db="EMBL/GenBank/DDBJ databases">
        <title>Metagenome sequencing of chrysophaentin producing Chrysophaeum taylorii.</title>
        <authorList>
            <person name="Davison J."/>
            <person name="Bewley C."/>
        </authorList>
    </citation>
    <scope>NUCLEOTIDE SEQUENCE</scope>
    <source>
        <strain evidence="8">NIES-1699</strain>
    </source>
</reference>
<protein>
    <recommendedName>
        <fullName evidence="7">EamA domain-containing protein</fullName>
    </recommendedName>
</protein>
<evidence type="ECO:0000259" key="7">
    <source>
        <dbReference type="Pfam" id="PF00892"/>
    </source>
</evidence>
<feature type="chain" id="PRO_5042046001" description="EamA domain-containing protein" evidence="6">
    <location>
        <begin position="18"/>
        <end position="368"/>
    </location>
</feature>
<feature type="signal peptide" evidence="6">
    <location>
        <begin position="1"/>
        <end position="17"/>
    </location>
</feature>
<evidence type="ECO:0000313" key="9">
    <source>
        <dbReference type="Proteomes" id="UP001230188"/>
    </source>
</evidence>
<comment type="caution">
    <text evidence="8">The sequence shown here is derived from an EMBL/GenBank/DDBJ whole genome shotgun (WGS) entry which is preliminary data.</text>
</comment>
<comment type="subcellular location">
    <subcellularLocation>
        <location evidence="1">Membrane</location>
        <topology evidence="1">Multi-pass membrane protein</topology>
    </subcellularLocation>
</comment>
<dbReference type="InterPro" id="IPR000620">
    <property type="entry name" value="EamA_dom"/>
</dbReference>
<gene>
    <name evidence="8" type="ORF">CTAYLR_006667</name>
</gene>
<proteinExistence type="predicted"/>